<sequence>MLTETGRVVAVDADGVWVETIRRSTCGSCAAQKGCGHGLMNRLSDGHRSLIRALSGELDAVDCQVDDEVRISIPEEVILRGSLVVYMLPLLVMLAGAAAGSSLYPAAGDIAAALGAVLGFVAGFALVRLHAFRHRDDKNLQPTLVEVLHRRSLPVHPG</sequence>
<keyword evidence="3" id="KW-1185">Reference proteome</keyword>
<keyword evidence="1" id="KW-0472">Membrane</keyword>
<dbReference type="InterPro" id="IPR007359">
    <property type="entry name" value="SigmaE_reg_RseC_MucC"/>
</dbReference>
<dbReference type="EMBL" id="SMSE01000004">
    <property type="protein sequence ID" value="TDG12005.1"/>
    <property type="molecule type" value="Genomic_DNA"/>
</dbReference>
<evidence type="ECO:0000256" key="1">
    <source>
        <dbReference type="SAM" id="Phobius"/>
    </source>
</evidence>
<feature type="transmembrane region" description="Helical" evidence="1">
    <location>
        <begin position="83"/>
        <end position="104"/>
    </location>
</feature>
<dbReference type="PANTHER" id="PTHR35867">
    <property type="entry name" value="PROTEIN RSEC"/>
    <property type="match status" value="1"/>
</dbReference>
<proteinExistence type="predicted"/>
<accession>A0A4R5LNU9</accession>
<gene>
    <name evidence="2" type="ORF">E2F43_16745</name>
</gene>
<reference evidence="2 3" key="1">
    <citation type="submission" date="2019-03" db="EMBL/GenBank/DDBJ databases">
        <title>Seongchinamella monodicae gen. nov., sp. nov., a novel member of the Gammaproteobacteria isolated from a tidal mudflat of beach.</title>
        <authorList>
            <person name="Yang H.G."/>
            <person name="Kang J.W."/>
            <person name="Lee S.D."/>
        </authorList>
    </citation>
    <scope>NUCLEOTIDE SEQUENCE [LARGE SCALE GENOMIC DNA]</scope>
    <source>
        <strain evidence="2 3">GH4-78</strain>
    </source>
</reference>
<dbReference type="Pfam" id="PF04246">
    <property type="entry name" value="RseC_MucC"/>
    <property type="match status" value="1"/>
</dbReference>
<dbReference type="PIRSF" id="PIRSF004923">
    <property type="entry name" value="RseC"/>
    <property type="match status" value="1"/>
</dbReference>
<evidence type="ECO:0000313" key="2">
    <source>
        <dbReference type="EMBL" id="TDG12005.1"/>
    </source>
</evidence>
<dbReference type="Proteomes" id="UP000295554">
    <property type="component" value="Unassembled WGS sequence"/>
</dbReference>
<name>A0A4R5LNU9_9GAMM</name>
<keyword evidence="1" id="KW-1133">Transmembrane helix</keyword>
<comment type="caution">
    <text evidence="2">The sequence shown here is derived from an EMBL/GenBank/DDBJ whole genome shotgun (WGS) entry which is preliminary data.</text>
</comment>
<dbReference type="InterPro" id="IPR026268">
    <property type="entry name" value="RseC"/>
</dbReference>
<protein>
    <submittedName>
        <fullName evidence="2">Transcriptional regulator</fullName>
    </submittedName>
</protein>
<dbReference type="AlphaFoldDB" id="A0A4R5LNU9"/>
<dbReference type="RefSeq" id="WP_133214802.1">
    <property type="nucleotide sequence ID" value="NZ_SMSE01000004.1"/>
</dbReference>
<evidence type="ECO:0000313" key="3">
    <source>
        <dbReference type="Proteomes" id="UP000295554"/>
    </source>
</evidence>
<organism evidence="2 3">
    <name type="scientific">Seongchinamella unica</name>
    <dbReference type="NCBI Taxonomy" id="2547392"/>
    <lineage>
        <taxon>Bacteria</taxon>
        <taxon>Pseudomonadati</taxon>
        <taxon>Pseudomonadota</taxon>
        <taxon>Gammaproteobacteria</taxon>
        <taxon>Cellvibrionales</taxon>
        <taxon>Halieaceae</taxon>
        <taxon>Seongchinamella</taxon>
    </lineage>
</organism>
<dbReference type="OrthoDB" id="9795854at2"/>
<feature type="transmembrane region" description="Helical" evidence="1">
    <location>
        <begin position="110"/>
        <end position="129"/>
    </location>
</feature>
<dbReference type="PANTHER" id="PTHR35867:SF1">
    <property type="entry name" value="PROTEIN RSEC"/>
    <property type="match status" value="1"/>
</dbReference>
<keyword evidence="1" id="KW-0812">Transmembrane</keyword>